<evidence type="ECO:0000313" key="4">
    <source>
        <dbReference type="EMBL" id="AQT43123.1"/>
    </source>
</evidence>
<evidence type="ECO:0000313" key="5">
    <source>
        <dbReference type="Proteomes" id="UP000189660"/>
    </source>
</evidence>
<name>A0A1U9MCR3_9HYPH</name>
<feature type="transmembrane region" description="Helical" evidence="3">
    <location>
        <begin position="6"/>
        <end position="28"/>
    </location>
</feature>
<reference evidence="4 5" key="1">
    <citation type="submission" date="2016-11" db="EMBL/GenBank/DDBJ databases">
        <title>Comparative genomics of Bartonella apis.</title>
        <authorList>
            <person name="Engel P."/>
        </authorList>
    </citation>
    <scope>NUCLEOTIDE SEQUENCE [LARGE SCALE GENOMIC DNA]</scope>
    <source>
        <strain evidence="4 5">BBC0178</strain>
    </source>
</reference>
<feature type="compositionally biased region" description="Basic residues" evidence="2">
    <location>
        <begin position="257"/>
        <end position="274"/>
    </location>
</feature>
<feature type="coiled-coil region" evidence="1">
    <location>
        <begin position="152"/>
        <end position="179"/>
    </location>
</feature>
<dbReference type="EMBL" id="CP015820">
    <property type="protein sequence ID" value="AQT43123.1"/>
    <property type="molecule type" value="Genomic_DNA"/>
</dbReference>
<dbReference type="OrthoDB" id="7826912at2"/>
<protein>
    <submittedName>
        <fullName evidence="4">Uncharacterized protein</fullName>
    </submittedName>
</protein>
<keyword evidence="3" id="KW-1133">Transmembrane helix</keyword>
<dbReference type="Proteomes" id="UP000189660">
    <property type="component" value="Chromosome"/>
</dbReference>
<keyword evidence="3" id="KW-0472">Membrane</keyword>
<dbReference type="KEGG" id="bapa:BBC0178_016680"/>
<dbReference type="AlphaFoldDB" id="A0A1U9MCR3"/>
<proteinExistence type="predicted"/>
<keyword evidence="5" id="KW-1185">Reference proteome</keyword>
<organism evidence="4 5">
    <name type="scientific">Bartonella apihabitans</name>
    <dbReference type="NCBI Taxonomy" id="2750929"/>
    <lineage>
        <taxon>Bacteria</taxon>
        <taxon>Pseudomonadati</taxon>
        <taxon>Pseudomonadota</taxon>
        <taxon>Alphaproteobacteria</taxon>
        <taxon>Hyphomicrobiales</taxon>
        <taxon>Bartonellaceae</taxon>
        <taxon>Bartonella</taxon>
    </lineage>
</organism>
<evidence type="ECO:0000256" key="3">
    <source>
        <dbReference type="SAM" id="Phobius"/>
    </source>
</evidence>
<feature type="region of interest" description="Disordered" evidence="2">
    <location>
        <begin position="237"/>
        <end position="274"/>
    </location>
</feature>
<keyword evidence="1" id="KW-0175">Coiled coil</keyword>
<evidence type="ECO:0000256" key="2">
    <source>
        <dbReference type="SAM" id="MobiDB-lite"/>
    </source>
</evidence>
<sequence length="274" mass="30683">MLIQSVLFFILGVAATTFVLILLSPAIWRRALYLARQAIAAEVPLSLTEVEADRDFLRAKQAVELVTRDEKFERLSEKFATQKRELDHAKEELFRLGDAEHRAGLLAEQLADQTEELETERQLTATLSANKGKELAEIRDLLQQEKQASHAEADRTNQLKALEKEVATLKEEVAVAKKEALANKTTKTDMENLRQEILNTAAKFTAEVAISEGQSSPIPELVEKVRDRKSLAARIKKELNNHKKQSGESTAKVAKPASRKKTSTRKKTTKSAQN</sequence>
<evidence type="ECO:0000256" key="1">
    <source>
        <dbReference type="SAM" id="Coils"/>
    </source>
</evidence>
<accession>A0A1U9MCR3</accession>
<keyword evidence="3" id="KW-0812">Transmembrane</keyword>
<dbReference type="RefSeq" id="WP_078039804.1">
    <property type="nucleotide sequence ID" value="NZ_CP015820.1"/>
</dbReference>
<gene>
    <name evidence="4" type="ORF">BBC0178_016680</name>
</gene>